<dbReference type="Proteomes" id="UP000215027">
    <property type="component" value="Chromosome I"/>
</dbReference>
<organism evidence="2 3">
    <name type="scientific">Candidatus Promineifilum breve</name>
    <dbReference type="NCBI Taxonomy" id="1806508"/>
    <lineage>
        <taxon>Bacteria</taxon>
        <taxon>Bacillati</taxon>
        <taxon>Chloroflexota</taxon>
        <taxon>Ardenticatenia</taxon>
        <taxon>Candidatus Promineifilales</taxon>
        <taxon>Candidatus Promineifilaceae</taxon>
        <taxon>Candidatus Promineifilum</taxon>
    </lineage>
</organism>
<evidence type="ECO:0000313" key="3">
    <source>
        <dbReference type="Proteomes" id="UP000215027"/>
    </source>
</evidence>
<feature type="region of interest" description="Disordered" evidence="1">
    <location>
        <begin position="54"/>
        <end position="74"/>
    </location>
</feature>
<dbReference type="KEGG" id="pbf:CFX0092_A3306"/>
<dbReference type="EMBL" id="LN890655">
    <property type="protein sequence ID" value="CUS05184.2"/>
    <property type="molecule type" value="Genomic_DNA"/>
</dbReference>
<protein>
    <submittedName>
        <fullName evidence="2">Uncharacterized protein</fullName>
    </submittedName>
</protein>
<evidence type="ECO:0000313" key="2">
    <source>
        <dbReference type="EMBL" id="CUS05184.2"/>
    </source>
</evidence>
<gene>
    <name evidence="2" type="ORF">CFX0092_A3306</name>
</gene>
<keyword evidence="3" id="KW-1185">Reference proteome</keyword>
<accession>A0A160T5I6</accession>
<reference evidence="2" key="1">
    <citation type="submission" date="2016-01" db="EMBL/GenBank/DDBJ databases">
        <authorList>
            <person name="Mcilroy J.S."/>
            <person name="Karst M S."/>
            <person name="Albertsen M."/>
        </authorList>
    </citation>
    <scope>NUCLEOTIDE SEQUENCE</scope>
    <source>
        <strain evidence="2">Cfx-K</strain>
    </source>
</reference>
<dbReference type="AlphaFoldDB" id="A0A160T5I6"/>
<proteinExistence type="predicted"/>
<name>A0A160T5I6_9CHLR</name>
<sequence length="74" mass="8376">MHLCKQVPPVQRTSEGASHWGHLNAWLQLVSLSLRRGNGTLNYPAYLLRSEPDVTQTLDRSPAHRPTVLHRRPG</sequence>
<evidence type="ECO:0000256" key="1">
    <source>
        <dbReference type="SAM" id="MobiDB-lite"/>
    </source>
</evidence>